<reference evidence="1 2" key="1">
    <citation type="submission" date="2019-09" db="EMBL/GenBank/DDBJ databases">
        <authorList>
            <person name="Silva M."/>
            <person name="Pereira G."/>
            <person name="Lopes-Da-Costa L."/>
            <person name="Silva E."/>
        </authorList>
    </citation>
    <scope>NUCLEOTIDE SEQUENCE [LARGE SCALE GENOMIC DNA]</scope>
    <source>
        <strain evidence="1 2">FMV-PI01</strain>
    </source>
</reference>
<keyword evidence="2" id="KW-1185">Reference proteome</keyword>
<dbReference type="EMBL" id="VWSJ01000008">
    <property type="protein sequence ID" value="MSN96247.1"/>
    <property type="molecule type" value="Genomic_DNA"/>
</dbReference>
<dbReference type="Proteomes" id="UP000476338">
    <property type="component" value="Unassembled WGS sequence"/>
</dbReference>
<accession>A0A6L5WJ12</accession>
<gene>
    <name evidence="1" type="ORF">F1B92_03395</name>
</gene>
<evidence type="ECO:0000313" key="2">
    <source>
        <dbReference type="Proteomes" id="UP000476338"/>
    </source>
</evidence>
<name>A0A6L5WJ12_9BACT</name>
<dbReference type="RefSeq" id="WP_154570514.1">
    <property type="nucleotide sequence ID" value="NZ_VWSJ01000008.1"/>
</dbReference>
<proteinExistence type="predicted"/>
<comment type="caution">
    <text evidence="1">The sequence shown here is derived from an EMBL/GenBank/DDBJ whole genome shotgun (WGS) entry which is preliminary data.</text>
</comment>
<dbReference type="AlphaFoldDB" id="A0A6L5WJ12"/>
<reference evidence="1 2" key="2">
    <citation type="submission" date="2020-03" db="EMBL/GenBank/DDBJ databases">
        <title>Campylobacter portucalensis sp. nov., a new species of Campylobacter isolated from the reproductive tract of bulls.</title>
        <authorList>
            <person name="Silva M.F."/>
            <person name="Pereira G."/>
            <person name="Carneiro C."/>
            <person name="Hemphill A."/>
            <person name="Mateus L."/>
            <person name="Lopes-Da-Costa L."/>
            <person name="Silva E."/>
        </authorList>
    </citation>
    <scope>NUCLEOTIDE SEQUENCE [LARGE SCALE GENOMIC DNA]</scope>
    <source>
        <strain evidence="1 2">FMV-PI01</strain>
    </source>
</reference>
<protein>
    <submittedName>
        <fullName evidence="1">Uncharacterized protein</fullName>
    </submittedName>
</protein>
<organism evidence="1 2">
    <name type="scientific">Campylobacter portucalensis</name>
    <dbReference type="NCBI Taxonomy" id="2608384"/>
    <lineage>
        <taxon>Bacteria</taxon>
        <taxon>Pseudomonadati</taxon>
        <taxon>Campylobacterota</taxon>
        <taxon>Epsilonproteobacteria</taxon>
        <taxon>Campylobacterales</taxon>
        <taxon>Campylobacteraceae</taxon>
        <taxon>Campylobacter</taxon>
    </lineage>
</organism>
<evidence type="ECO:0000313" key="1">
    <source>
        <dbReference type="EMBL" id="MSN96247.1"/>
    </source>
</evidence>
<sequence>MKFKTQFLSFFRGIFLFNYRSLEFRSKIFASILLAKSKISKNDYLILSEISKEIYPNNQSRADILVQVTKEYIATVETYKKFSLDWLLKDIDRTLKFQKRYVKKINFEHLRRLISIENEDDALIQQRIYEFLISEVKIYSQDKR</sequence>